<dbReference type="AlphaFoldDB" id="A0A7K1SCT7"/>
<proteinExistence type="predicted"/>
<keyword evidence="2" id="KW-1185">Reference proteome</keyword>
<evidence type="ECO:0000313" key="2">
    <source>
        <dbReference type="Proteomes" id="UP000436006"/>
    </source>
</evidence>
<organism evidence="1 2">
    <name type="scientific">Spirosoma arboris</name>
    <dbReference type="NCBI Taxonomy" id="2682092"/>
    <lineage>
        <taxon>Bacteria</taxon>
        <taxon>Pseudomonadati</taxon>
        <taxon>Bacteroidota</taxon>
        <taxon>Cytophagia</taxon>
        <taxon>Cytophagales</taxon>
        <taxon>Cytophagaceae</taxon>
        <taxon>Spirosoma</taxon>
    </lineage>
</organism>
<comment type="caution">
    <text evidence="1">The sequence shown here is derived from an EMBL/GenBank/DDBJ whole genome shotgun (WGS) entry which is preliminary data.</text>
</comment>
<protein>
    <submittedName>
        <fullName evidence="1">Uncharacterized protein</fullName>
    </submittedName>
</protein>
<name>A0A7K1SCT7_9BACT</name>
<dbReference type="Proteomes" id="UP000436006">
    <property type="component" value="Unassembled WGS sequence"/>
</dbReference>
<accession>A0A7K1SCT7</accession>
<sequence length="178" mass="18936">MLSVGLTSFAQNVDYTLRYNTGLSRYEVYTRPSFTQAQYNWGSTQVSVVTPSSVTDSPFTINSVAAGGWTDNSEVYNVQGSDFHGIGSNGLKVDLTSGQETLLFSFTLPGGQCVPGLRLYINGSDPNSSAAGMQGGDFANTMYSSNDILGATNLYRQNYANTGTVCTACNLVAPTLSK</sequence>
<reference evidence="1 2" key="1">
    <citation type="submission" date="2019-12" db="EMBL/GenBank/DDBJ databases">
        <title>Spirosoma sp. HMF4905 genome sequencing and assembly.</title>
        <authorList>
            <person name="Kang H."/>
            <person name="Cha I."/>
            <person name="Kim H."/>
            <person name="Joh K."/>
        </authorList>
    </citation>
    <scope>NUCLEOTIDE SEQUENCE [LARGE SCALE GENOMIC DNA]</scope>
    <source>
        <strain evidence="1 2">HMF4905</strain>
    </source>
</reference>
<dbReference type="EMBL" id="WPIN01000005">
    <property type="protein sequence ID" value="MVM31633.1"/>
    <property type="molecule type" value="Genomic_DNA"/>
</dbReference>
<evidence type="ECO:0000313" key="1">
    <source>
        <dbReference type="EMBL" id="MVM31633.1"/>
    </source>
</evidence>
<gene>
    <name evidence="1" type="ORF">GO755_16420</name>
</gene>